<dbReference type="EMBL" id="JAAEAA010000011">
    <property type="protein sequence ID" value="NDK56256.1"/>
    <property type="molecule type" value="Genomic_DNA"/>
</dbReference>
<name>A0A6B2H661_9BACT</name>
<comment type="caution">
    <text evidence="2">The sequence shown here is derived from an EMBL/GenBank/DDBJ whole genome shotgun (WGS) entry which is preliminary data.</text>
</comment>
<organism evidence="2 3">
    <name type="scientific">Pontibacter fetidus</name>
    <dbReference type="NCBI Taxonomy" id="2700082"/>
    <lineage>
        <taxon>Bacteria</taxon>
        <taxon>Pseudomonadati</taxon>
        <taxon>Bacteroidota</taxon>
        <taxon>Cytophagia</taxon>
        <taxon>Cytophagales</taxon>
        <taxon>Hymenobacteraceae</taxon>
        <taxon>Pontibacter</taxon>
    </lineage>
</organism>
<dbReference type="AlphaFoldDB" id="A0A6B2H661"/>
<protein>
    <submittedName>
        <fullName evidence="2">Uncharacterized protein</fullName>
    </submittedName>
</protein>
<sequence length="481" mass="54179">MVKLLRVLVLLLCTLPARAQEPTIAWGPEIPQNARNLNQLQIIGTGSHNSFYTLYSENKQLTLERYDQNRQRTWAVAIVPQGPDGSQAEFEELVLLNQQVYLISSVKVKYKKDIYVQQLDVNGNYIPAIHLLASTVPDAKVYAQAKEGRLLLVLQQQEDPQQTSVASYIGSFKPRWTQTIPVKGEIEDMHLSETGTAFILTKLPATNSPEAAFYLYRFEGRNGRSSDQPIGSTAQRPLQAKMAAINGDVVVAGITSPAPFVASLLPEPTGIFYYRFPKGQFRRYQLHYSPLDSLFLHNYKFYKPDSDHSQRLRHLQLKQLLPMAGNRVVLLGEVYNLVGDPKTGSHHTDDILAIAFASNGRAIYTTSANKHQWGQANQVRLGSYLATTIQDSVKLLYLDFEYNYNEQDQISMASPRAVLKTPVVVTIDLSGKQKVRPLHHSQTGRHQDFYLVPRAAYQVSKTEFIVLGSGKGYYKFGRLTF</sequence>
<feature type="signal peptide" evidence="1">
    <location>
        <begin position="1"/>
        <end position="19"/>
    </location>
</feature>
<reference evidence="2 3" key="1">
    <citation type="submission" date="2020-01" db="EMBL/GenBank/DDBJ databases">
        <authorList>
            <person name="Kim M.K."/>
        </authorList>
    </citation>
    <scope>NUCLEOTIDE SEQUENCE [LARGE SCALE GENOMIC DNA]</scope>
    <source>
        <strain evidence="2 3">BT213</strain>
    </source>
</reference>
<feature type="chain" id="PRO_5025401069" evidence="1">
    <location>
        <begin position="20"/>
        <end position="481"/>
    </location>
</feature>
<keyword evidence="3" id="KW-1185">Reference proteome</keyword>
<evidence type="ECO:0000313" key="3">
    <source>
        <dbReference type="Proteomes" id="UP000478546"/>
    </source>
</evidence>
<gene>
    <name evidence="2" type="ORF">GWO68_10035</name>
</gene>
<keyword evidence="1" id="KW-0732">Signal</keyword>
<dbReference type="Proteomes" id="UP000478546">
    <property type="component" value="Unassembled WGS sequence"/>
</dbReference>
<accession>A0A6B2H661</accession>
<dbReference type="RefSeq" id="WP_162346312.1">
    <property type="nucleotide sequence ID" value="NZ_JAAEAA010000011.1"/>
</dbReference>
<proteinExistence type="predicted"/>
<evidence type="ECO:0000313" key="2">
    <source>
        <dbReference type="EMBL" id="NDK56256.1"/>
    </source>
</evidence>
<evidence type="ECO:0000256" key="1">
    <source>
        <dbReference type="SAM" id="SignalP"/>
    </source>
</evidence>